<dbReference type="PANTHER" id="PTHR23028">
    <property type="entry name" value="ACETYLTRANSFERASE"/>
    <property type="match status" value="1"/>
</dbReference>
<feature type="transmembrane region" description="Helical" evidence="1">
    <location>
        <begin position="174"/>
        <end position="191"/>
    </location>
</feature>
<keyword evidence="5" id="KW-1185">Reference proteome</keyword>
<dbReference type="GO" id="GO:0016020">
    <property type="term" value="C:membrane"/>
    <property type="evidence" value="ECO:0007669"/>
    <property type="project" value="TreeGrafter"/>
</dbReference>
<keyword evidence="1" id="KW-1133">Transmembrane helix</keyword>
<reference evidence="5" key="2">
    <citation type="journal article" date="2016" name="Sci. Rep.">
        <title>Dictyocaulus viviparus genome, variome and transcriptome elucidate lungworm biology and support future intervention.</title>
        <authorList>
            <person name="McNulty S.N."/>
            <person name="Strube C."/>
            <person name="Rosa B.A."/>
            <person name="Martin J.C."/>
            <person name="Tyagi R."/>
            <person name="Choi Y.J."/>
            <person name="Wang Q."/>
            <person name="Hallsworth Pepin K."/>
            <person name="Zhang X."/>
            <person name="Ozersky P."/>
            <person name="Wilson R.K."/>
            <person name="Sternberg P.W."/>
            <person name="Gasser R.B."/>
            <person name="Mitreva M."/>
        </authorList>
    </citation>
    <scope>NUCLEOTIDE SEQUENCE [LARGE SCALE GENOMIC DNA]</scope>
    <source>
        <strain evidence="5">HannoverDv2000</strain>
    </source>
</reference>
<dbReference type="InterPro" id="IPR050879">
    <property type="entry name" value="Acyltransferase_3"/>
</dbReference>
<feature type="transmembrane region" description="Helical" evidence="1">
    <location>
        <begin position="238"/>
        <end position="260"/>
    </location>
</feature>
<accession>A0A0D8XJQ3</accession>
<proteinExistence type="predicted"/>
<evidence type="ECO:0000313" key="5">
    <source>
        <dbReference type="Proteomes" id="UP000053766"/>
    </source>
</evidence>
<dbReference type="GO" id="GO:0016747">
    <property type="term" value="F:acyltransferase activity, transferring groups other than amino-acyl groups"/>
    <property type="evidence" value="ECO:0007669"/>
    <property type="project" value="InterPro"/>
</dbReference>
<keyword evidence="4" id="KW-0808">Transferase</keyword>
<feature type="transmembrane region" description="Helical" evidence="1">
    <location>
        <begin position="82"/>
        <end position="105"/>
    </location>
</feature>
<feature type="domain" description="Acyltransferase 3" evidence="2">
    <location>
        <begin position="17"/>
        <end position="343"/>
    </location>
</feature>
<dbReference type="PANTHER" id="PTHR23028:SF53">
    <property type="entry name" value="ACYL_TRANSF_3 DOMAIN-CONTAINING PROTEIN"/>
    <property type="match status" value="1"/>
</dbReference>
<evidence type="ECO:0000259" key="3">
    <source>
        <dbReference type="Pfam" id="PF19040"/>
    </source>
</evidence>
<feature type="transmembrane region" description="Helical" evidence="1">
    <location>
        <begin position="139"/>
        <end position="162"/>
    </location>
</feature>
<sequence length="659" mass="76773">MMGSQQKTVNSNEKRKDLQGIRGIAILFVLLMHLKPNIFRIGFIGVDMFFVLSGFLMTKILREKPLSAYTTFVFYVRRFKRIIPLYMFIVVAITIHGYLFLVYSFRWDLTSDLTWACAFISNLQPYFQKMDYWRQLSTYGFFVHLWSLAVECQYYLIVPLIICPTSHCESKTRIICFTVLCLISISFQLLTPPEISYGFLPSRVWQFMCGSTTYELTRMGSMYERIKFHRCAAVKNKWFMISNSISLIVISLVLLVIFSPQFIGDHAARCFATISVGVIIFFESDSSLLTNKLLTYFGDISYILYLVHWPIIVATKYHTDREDLSLTTIVGVVIVCFAVSIAIHHTIEKFFMENGAMPALLFIIGCYFLILGVLPGLNEKPTLDDNLLSNVSKDYSIKWNSLESRKFYIEVPCREDLETSNYTHYVEEPQCRCVDEGIGRAKILLIGNSVAYRAYPLIHNILHKRYKTFRLMAKSSCPALSNRCPHFTEAVRKVVKHEKPDILINIHHSVYKDFVDPIEDLKTDRIFREFQSSINFFSIYSKHIVIDMPYYHFWVNVGEILAKRISQNHPLGDELVVTWDQYLNQTRYHRERISSINCKKCIINDVTKVLFQNKRFYSYDPETLLARLSDGYHMSPVGLEMLRPLYTEILDKLVNDFAY</sequence>
<dbReference type="GO" id="GO:0000271">
    <property type="term" value="P:polysaccharide biosynthetic process"/>
    <property type="evidence" value="ECO:0007669"/>
    <property type="project" value="TreeGrafter"/>
</dbReference>
<keyword evidence="1" id="KW-0472">Membrane</keyword>
<feature type="domain" description="SGNH" evidence="3">
    <location>
        <begin position="428"/>
        <end position="647"/>
    </location>
</feature>
<name>A0A0D8XJQ3_DICVI</name>
<protein>
    <submittedName>
        <fullName evidence="4">Acyltransferase</fullName>
    </submittedName>
</protein>
<feature type="transmembrane region" description="Helical" evidence="1">
    <location>
        <begin position="355"/>
        <end position="377"/>
    </location>
</feature>
<feature type="transmembrane region" description="Helical" evidence="1">
    <location>
        <begin position="324"/>
        <end position="343"/>
    </location>
</feature>
<organism evidence="4 5">
    <name type="scientific">Dictyocaulus viviparus</name>
    <name type="common">Bovine lungworm</name>
    <dbReference type="NCBI Taxonomy" id="29172"/>
    <lineage>
        <taxon>Eukaryota</taxon>
        <taxon>Metazoa</taxon>
        <taxon>Ecdysozoa</taxon>
        <taxon>Nematoda</taxon>
        <taxon>Chromadorea</taxon>
        <taxon>Rhabditida</taxon>
        <taxon>Rhabditina</taxon>
        <taxon>Rhabditomorpha</taxon>
        <taxon>Strongyloidea</taxon>
        <taxon>Metastrongylidae</taxon>
        <taxon>Dictyocaulus</taxon>
    </lineage>
</organism>
<dbReference type="EMBL" id="KN716502">
    <property type="protein sequence ID" value="KJH44069.1"/>
    <property type="molecule type" value="Genomic_DNA"/>
</dbReference>
<evidence type="ECO:0000313" key="4">
    <source>
        <dbReference type="EMBL" id="KJH44069.1"/>
    </source>
</evidence>
<keyword evidence="1" id="KW-0812">Transmembrane</keyword>
<gene>
    <name evidence="4" type="ORF">DICVIV_09909</name>
</gene>
<dbReference type="Proteomes" id="UP000053766">
    <property type="component" value="Unassembled WGS sequence"/>
</dbReference>
<feature type="transmembrane region" description="Helical" evidence="1">
    <location>
        <begin position="20"/>
        <end position="35"/>
    </location>
</feature>
<dbReference type="OrthoDB" id="92766at2759"/>
<dbReference type="Pfam" id="PF01757">
    <property type="entry name" value="Acyl_transf_3"/>
    <property type="match status" value="1"/>
</dbReference>
<dbReference type="InterPro" id="IPR043968">
    <property type="entry name" value="SGNH"/>
</dbReference>
<dbReference type="AlphaFoldDB" id="A0A0D8XJQ3"/>
<dbReference type="STRING" id="29172.A0A0D8XJQ3"/>
<evidence type="ECO:0000259" key="2">
    <source>
        <dbReference type="Pfam" id="PF01757"/>
    </source>
</evidence>
<dbReference type="Pfam" id="PF19040">
    <property type="entry name" value="SGNH"/>
    <property type="match status" value="1"/>
</dbReference>
<dbReference type="InterPro" id="IPR002656">
    <property type="entry name" value="Acyl_transf_3_dom"/>
</dbReference>
<feature type="transmembrane region" description="Helical" evidence="1">
    <location>
        <begin position="294"/>
        <end position="312"/>
    </location>
</feature>
<evidence type="ECO:0000256" key="1">
    <source>
        <dbReference type="SAM" id="Phobius"/>
    </source>
</evidence>
<reference evidence="4 5" key="1">
    <citation type="submission" date="2013-11" db="EMBL/GenBank/DDBJ databases">
        <title>Draft genome of the bovine lungworm Dictyocaulus viviparus.</title>
        <authorList>
            <person name="Mitreva M."/>
        </authorList>
    </citation>
    <scope>NUCLEOTIDE SEQUENCE [LARGE SCALE GENOMIC DNA]</scope>
    <source>
        <strain evidence="4 5">HannoverDv2000</strain>
    </source>
</reference>
<feature type="transmembrane region" description="Helical" evidence="1">
    <location>
        <begin position="41"/>
        <end position="61"/>
    </location>
</feature>
<keyword evidence="4" id="KW-0012">Acyltransferase</keyword>
<feature type="transmembrane region" description="Helical" evidence="1">
    <location>
        <begin position="266"/>
        <end position="282"/>
    </location>
</feature>